<dbReference type="KEGG" id="nhy:JQS43_24395"/>
<evidence type="ECO:0000313" key="2">
    <source>
        <dbReference type="Proteomes" id="UP000662857"/>
    </source>
</evidence>
<evidence type="ECO:0000313" key="1">
    <source>
        <dbReference type="EMBL" id="QSB14575.1"/>
    </source>
</evidence>
<name>A0A895YEJ9_9ACTN</name>
<dbReference type="Proteomes" id="UP000662857">
    <property type="component" value="Chromosome"/>
</dbReference>
<proteinExistence type="predicted"/>
<reference evidence="1" key="1">
    <citation type="submission" date="2021-02" db="EMBL/GenBank/DDBJ databases">
        <title>Natrosporangium hydrolyticum gen. nov., sp. nov, a haloalkaliphilic actinobacterium from a soda solonchak soil.</title>
        <authorList>
            <person name="Sorokin D.Y."/>
            <person name="Khijniak T.V."/>
            <person name="Zakharycheva A.P."/>
            <person name="Boueva O.V."/>
            <person name="Ariskina E.V."/>
            <person name="Hahnke R.L."/>
            <person name="Bunk B."/>
            <person name="Sproer C."/>
            <person name="Schumann P."/>
            <person name="Evtushenko L.I."/>
            <person name="Kublanov I.V."/>
        </authorList>
    </citation>
    <scope>NUCLEOTIDE SEQUENCE</scope>
    <source>
        <strain evidence="1">DSM 106523</strain>
    </source>
</reference>
<dbReference type="EMBL" id="CP070499">
    <property type="protein sequence ID" value="QSB14575.1"/>
    <property type="molecule type" value="Genomic_DNA"/>
</dbReference>
<accession>A0A895YEJ9</accession>
<protein>
    <submittedName>
        <fullName evidence="1">Uncharacterized protein</fullName>
    </submittedName>
</protein>
<keyword evidence="2" id="KW-1185">Reference proteome</keyword>
<sequence length="79" mass="8738">MAVRRPSRAQTRAQRRRALLITRMGRAQTPAERLGVAYGYARAAIQELPPHQAEMLASELVDALVSAADRATTRQKGPR</sequence>
<organism evidence="1 2">
    <name type="scientific">Natronosporangium hydrolyticum</name>
    <dbReference type="NCBI Taxonomy" id="2811111"/>
    <lineage>
        <taxon>Bacteria</taxon>
        <taxon>Bacillati</taxon>
        <taxon>Actinomycetota</taxon>
        <taxon>Actinomycetes</taxon>
        <taxon>Micromonosporales</taxon>
        <taxon>Micromonosporaceae</taxon>
        <taxon>Natronosporangium</taxon>
    </lineage>
</organism>
<dbReference type="RefSeq" id="WP_239676716.1">
    <property type="nucleotide sequence ID" value="NZ_CP070499.1"/>
</dbReference>
<dbReference type="AlphaFoldDB" id="A0A895YEJ9"/>
<gene>
    <name evidence="1" type="ORF">JQS43_24395</name>
</gene>